<dbReference type="EMBL" id="VTOW01000001">
    <property type="protein sequence ID" value="NKE69590.1"/>
    <property type="molecule type" value="Genomic_DNA"/>
</dbReference>
<accession>A0A7X6DLV0</accession>
<evidence type="ECO:0000313" key="2">
    <source>
        <dbReference type="Proteomes" id="UP000534783"/>
    </source>
</evidence>
<dbReference type="Proteomes" id="UP000534783">
    <property type="component" value="Unassembled WGS sequence"/>
</dbReference>
<dbReference type="RefSeq" id="WP_168057885.1">
    <property type="nucleotide sequence ID" value="NZ_VTOW01000001.1"/>
</dbReference>
<keyword evidence="2" id="KW-1185">Reference proteome</keyword>
<proteinExistence type="predicted"/>
<organism evidence="1 2">
    <name type="scientific">Candidatus Manganitrophus noduliformans</name>
    <dbReference type="NCBI Taxonomy" id="2606439"/>
    <lineage>
        <taxon>Bacteria</taxon>
        <taxon>Pseudomonadati</taxon>
        <taxon>Nitrospirota</taxon>
        <taxon>Nitrospiria</taxon>
        <taxon>Candidatus Troglogloeales</taxon>
        <taxon>Candidatus Manganitrophaceae</taxon>
        <taxon>Candidatus Manganitrophus</taxon>
    </lineage>
</organism>
<sequence>MPGRYIFTKKDLEPLRPFLENPVGQQLIQGAVPIKKITGPAQHVELAEVELPVTVESRENPEGVPLSEVLKAVQEKVPGVKGLAVRQGRVSITYEGEPSRTDRTKIEKLLSNRKGLEDLKRPAPGPVVRGLAAEGPAALERVLKNADTPDAEWLRAFRAYAVQNLIGTKRGEKK</sequence>
<protein>
    <submittedName>
        <fullName evidence="1">Uncharacterized protein</fullName>
    </submittedName>
</protein>
<dbReference type="AlphaFoldDB" id="A0A7X6DLV0"/>
<reference evidence="1 2" key="1">
    <citation type="journal article" date="2020" name="Nature">
        <title>Bacterial chemolithoautotrophy via manganese oxidation.</title>
        <authorList>
            <person name="Yu H."/>
            <person name="Leadbetter J.R."/>
        </authorList>
    </citation>
    <scope>NUCLEOTIDE SEQUENCE [LARGE SCALE GENOMIC DNA]</scope>
    <source>
        <strain evidence="1 2">Mn-1</strain>
    </source>
</reference>
<name>A0A7X6DLV0_9BACT</name>
<evidence type="ECO:0000313" key="1">
    <source>
        <dbReference type="EMBL" id="NKE69590.1"/>
    </source>
</evidence>
<gene>
    <name evidence="1" type="ORF">MNODULE_02340</name>
</gene>
<comment type="caution">
    <text evidence="1">The sequence shown here is derived from an EMBL/GenBank/DDBJ whole genome shotgun (WGS) entry which is preliminary data.</text>
</comment>